<dbReference type="Gene3D" id="1.10.357.10">
    <property type="entry name" value="Tetracycline Repressor, domain 2"/>
    <property type="match status" value="1"/>
</dbReference>
<keyword evidence="3" id="KW-0804">Transcription</keyword>
<gene>
    <name evidence="6" type="ORF">GCM10011402_37570</name>
</gene>
<feature type="DNA-binding region" description="H-T-H motif" evidence="4">
    <location>
        <begin position="41"/>
        <end position="60"/>
    </location>
</feature>
<dbReference type="Proteomes" id="UP000640509">
    <property type="component" value="Unassembled WGS sequence"/>
</dbReference>
<dbReference type="Pfam" id="PF00440">
    <property type="entry name" value="TetR_N"/>
    <property type="match status" value="1"/>
</dbReference>
<keyword evidence="1" id="KW-0805">Transcription regulation</keyword>
<dbReference type="PANTHER" id="PTHR30055:SF234">
    <property type="entry name" value="HTH-TYPE TRANSCRIPTIONAL REGULATOR BETI"/>
    <property type="match status" value="1"/>
</dbReference>
<accession>A0ABQ1VMX4</accession>
<dbReference type="EMBL" id="BMIV01000036">
    <property type="protein sequence ID" value="GGF81427.1"/>
    <property type="molecule type" value="Genomic_DNA"/>
</dbReference>
<dbReference type="InterPro" id="IPR009057">
    <property type="entry name" value="Homeodomain-like_sf"/>
</dbReference>
<feature type="domain" description="HTH tetR-type" evidence="5">
    <location>
        <begin position="17"/>
        <end position="78"/>
    </location>
</feature>
<evidence type="ECO:0000259" key="5">
    <source>
        <dbReference type="PROSITE" id="PS50977"/>
    </source>
</evidence>
<keyword evidence="7" id="KW-1185">Reference proteome</keyword>
<reference evidence="7" key="1">
    <citation type="journal article" date="2019" name="Int. J. Syst. Evol. Microbiol.">
        <title>The Global Catalogue of Microorganisms (GCM) 10K type strain sequencing project: providing services to taxonomists for standard genome sequencing and annotation.</title>
        <authorList>
            <consortium name="The Broad Institute Genomics Platform"/>
            <consortium name="The Broad Institute Genome Sequencing Center for Infectious Disease"/>
            <person name="Wu L."/>
            <person name="Ma J."/>
        </authorList>
    </citation>
    <scope>NUCLEOTIDE SEQUENCE [LARGE SCALE GENOMIC DNA]</scope>
    <source>
        <strain evidence="7">CGMCC 1.15419</strain>
    </source>
</reference>
<name>A0ABQ1VMX4_9RHOB</name>
<dbReference type="PROSITE" id="PS50977">
    <property type="entry name" value="HTH_TETR_2"/>
    <property type="match status" value="1"/>
</dbReference>
<dbReference type="PANTHER" id="PTHR30055">
    <property type="entry name" value="HTH-TYPE TRANSCRIPTIONAL REGULATOR RUTR"/>
    <property type="match status" value="1"/>
</dbReference>
<dbReference type="RefSeq" id="WP_188717255.1">
    <property type="nucleotide sequence ID" value="NZ_BMIV01000036.1"/>
</dbReference>
<protein>
    <submittedName>
        <fullName evidence="6">Transcriptional regulator</fullName>
    </submittedName>
</protein>
<sequence>MTIPRSYNSPVREEKVRETREAILSALLTLMQSSALPDDISMEAIATEAGIQRRTIFRHFANKDDLLLAFWPWLNAKIGASTKPETLQDVVAGPLQTFPLFDRHEPAMRAALHSRTGRQMRLATVPARRLNFSAALAPVLGALPADQRRKIEALAHLLYSASAWEVLKDYGGLDGTQAGETASWALDLILSAAKSAETAANATIANRGEMR</sequence>
<proteinExistence type="predicted"/>
<dbReference type="InterPro" id="IPR001647">
    <property type="entry name" value="HTH_TetR"/>
</dbReference>
<evidence type="ECO:0000256" key="3">
    <source>
        <dbReference type="ARBA" id="ARBA00023163"/>
    </source>
</evidence>
<evidence type="ECO:0000256" key="4">
    <source>
        <dbReference type="PROSITE-ProRule" id="PRU00335"/>
    </source>
</evidence>
<evidence type="ECO:0000313" key="6">
    <source>
        <dbReference type="EMBL" id="GGF81427.1"/>
    </source>
</evidence>
<keyword evidence="2 4" id="KW-0238">DNA-binding</keyword>
<dbReference type="SUPFAM" id="SSF46689">
    <property type="entry name" value="Homeodomain-like"/>
    <property type="match status" value="1"/>
</dbReference>
<evidence type="ECO:0000256" key="2">
    <source>
        <dbReference type="ARBA" id="ARBA00023125"/>
    </source>
</evidence>
<comment type="caution">
    <text evidence="6">The sequence shown here is derived from an EMBL/GenBank/DDBJ whole genome shotgun (WGS) entry which is preliminary data.</text>
</comment>
<organism evidence="6 7">
    <name type="scientific">Paracoccus acridae</name>
    <dbReference type="NCBI Taxonomy" id="1795310"/>
    <lineage>
        <taxon>Bacteria</taxon>
        <taxon>Pseudomonadati</taxon>
        <taxon>Pseudomonadota</taxon>
        <taxon>Alphaproteobacteria</taxon>
        <taxon>Rhodobacterales</taxon>
        <taxon>Paracoccaceae</taxon>
        <taxon>Paracoccus</taxon>
    </lineage>
</organism>
<evidence type="ECO:0000313" key="7">
    <source>
        <dbReference type="Proteomes" id="UP000640509"/>
    </source>
</evidence>
<evidence type="ECO:0000256" key="1">
    <source>
        <dbReference type="ARBA" id="ARBA00023015"/>
    </source>
</evidence>
<dbReference type="InterPro" id="IPR050109">
    <property type="entry name" value="HTH-type_TetR-like_transc_reg"/>
</dbReference>